<dbReference type="AlphaFoldDB" id="K6YGR9"/>
<dbReference type="OrthoDB" id="8537427at2"/>
<proteinExistence type="predicted"/>
<dbReference type="Gene3D" id="3.40.30.10">
    <property type="entry name" value="Glutaredoxin"/>
    <property type="match status" value="1"/>
</dbReference>
<dbReference type="InterPro" id="IPR036249">
    <property type="entry name" value="Thioredoxin-like_sf"/>
</dbReference>
<organism evidence="1 2">
    <name type="scientific">Paraglaciecola arctica BSs20135</name>
    <dbReference type="NCBI Taxonomy" id="493475"/>
    <lineage>
        <taxon>Bacteria</taxon>
        <taxon>Pseudomonadati</taxon>
        <taxon>Pseudomonadota</taxon>
        <taxon>Gammaproteobacteria</taxon>
        <taxon>Alteromonadales</taxon>
        <taxon>Alteromonadaceae</taxon>
        <taxon>Paraglaciecola</taxon>
    </lineage>
</organism>
<sequence length="77" mass="8692">MGLILYTGQGCCLCEQAEALLEKADKSAASILKKVDVRASSDLYHLYGARIPVLYREDNHSELPWPFDSFQLGEFLR</sequence>
<dbReference type="Proteomes" id="UP000006327">
    <property type="component" value="Unassembled WGS sequence"/>
</dbReference>
<reference evidence="1 2" key="1">
    <citation type="journal article" date="2017" name="Antonie Van Leeuwenhoek">
        <title>Rhizobium rhizosphaerae sp. nov., a novel species isolated from rice rhizosphere.</title>
        <authorList>
            <person name="Zhao J.J."/>
            <person name="Zhang J."/>
            <person name="Zhang R.J."/>
            <person name="Zhang C.W."/>
            <person name="Yin H.Q."/>
            <person name="Zhang X.X."/>
        </authorList>
    </citation>
    <scope>NUCLEOTIDE SEQUENCE [LARGE SCALE GENOMIC DNA]</scope>
    <source>
        <strain evidence="1 2">BSs20135</strain>
    </source>
</reference>
<gene>
    <name evidence="1" type="ORF">GARC_0360</name>
</gene>
<keyword evidence="1" id="KW-0413">Isomerase</keyword>
<dbReference type="InterPro" id="IPR052565">
    <property type="entry name" value="Glutaredoxin-like_YDR286C"/>
</dbReference>
<comment type="caution">
    <text evidence="1">The sequence shown here is derived from an EMBL/GenBank/DDBJ whole genome shotgun (WGS) entry which is preliminary data.</text>
</comment>
<dbReference type="PANTHER" id="PTHR33558:SF1">
    <property type="entry name" value="GLUTAREDOXIN-LIKE PROTEIN C5ORF63 HOMOLOG"/>
    <property type="match status" value="1"/>
</dbReference>
<dbReference type="InterPro" id="IPR008554">
    <property type="entry name" value="Glutaredoxin-like"/>
</dbReference>
<dbReference type="PANTHER" id="PTHR33558">
    <property type="entry name" value="GLUTAREDOXIN-LIKE PROTEIN C5ORF63 HOMOLOG"/>
    <property type="match status" value="1"/>
</dbReference>
<accession>K6YGR9</accession>
<dbReference type="RefSeq" id="WP_007616105.1">
    <property type="nucleotide sequence ID" value="NZ_BAEO01000006.1"/>
</dbReference>
<evidence type="ECO:0000313" key="2">
    <source>
        <dbReference type="Proteomes" id="UP000006327"/>
    </source>
</evidence>
<dbReference type="SUPFAM" id="SSF52833">
    <property type="entry name" value="Thioredoxin-like"/>
    <property type="match status" value="1"/>
</dbReference>
<dbReference type="EMBL" id="BAEO01000006">
    <property type="protein sequence ID" value="GAC17342.1"/>
    <property type="molecule type" value="Genomic_DNA"/>
</dbReference>
<evidence type="ECO:0000313" key="1">
    <source>
        <dbReference type="EMBL" id="GAC17342.1"/>
    </source>
</evidence>
<keyword evidence="2" id="KW-1185">Reference proteome</keyword>
<protein>
    <submittedName>
        <fullName evidence="1">Thiol-disulfide isomerase and thioredoxin</fullName>
    </submittedName>
</protein>
<dbReference type="GO" id="GO:0016853">
    <property type="term" value="F:isomerase activity"/>
    <property type="evidence" value="ECO:0007669"/>
    <property type="project" value="UniProtKB-KW"/>
</dbReference>
<dbReference type="Pfam" id="PF05768">
    <property type="entry name" value="Glrx-like"/>
    <property type="match status" value="1"/>
</dbReference>
<dbReference type="STRING" id="493475.GARC_0360"/>
<name>K6YGR9_9ALTE</name>